<evidence type="ECO:0000313" key="5">
    <source>
        <dbReference type="EMBL" id="RJF88285.1"/>
    </source>
</evidence>
<proteinExistence type="predicted"/>
<reference evidence="5 6" key="1">
    <citation type="submission" date="2018-09" db="EMBL/GenBank/DDBJ databases">
        <authorList>
            <person name="Zhu H."/>
        </authorList>
    </citation>
    <scope>NUCLEOTIDE SEQUENCE [LARGE SCALE GENOMIC DNA]</scope>
    <source>
        <strain evidence="5 6">K1W22B-8</strain>
    </source>
</reference>
<evidence type="ECO:0000256" key="1">
    <source>
        <dbReference type="ARBA" id="ARBA00023015"/>
    </source>
</evidence>
<name>A0A418WE25_9PROT</name>
<dbReference type="InterPro" id="IPR009057">
    <property type="entry name" value="Homeodomain-like_sf"/>
</dbReference>
<dbReference type="PANTHER" id="PTHR47894:SF1">
    <property type="entry name" value="HTH-TYPE TRANSCRIPTIONAL REGULATOR VQSM"/>
    <property type="match status" value="1"/>
</dbReference>
<sequence>MDDRAGAPPPARPAALCLRGRAADGHPSVAPPRHHRRAIHPRDIGLACPAPAGPPTLSTAVGCLVRYGQPTNTLAYDASWLDVPPPLGNRQTYATLIPLCDDLLADLMQRQGIAGKVRSILLQDLSNPPGLEATAGALKMPARSMRRQLGLQGTTFQKVLDEARSQIAAKYLRTTAMTVEDIAAALGFSDAANFRQAFRRWTSRSPRDFRATPDMAAVPHLQGAAGQIQP</sequence>
<evidence type="ECO:0000256" key="3">
    <source>
        <dbReference type="ARBA" id="ARBA00023163"/>
    </source>
</evidence>
<dbReference type="Pfam" id="PF12833">
    <property type="entry name" value="HTH_18"/>
    <property type="match status" value="1"/>
</dbReference>
<dbReference type="GO" id="GO:0005829">
    <property type="term" value="C:cytosol"/>
    <property type="evidence" value="ECO:0007669"/>
    <property type="project" value="TreeGrafter"/>
</dbReference>
<dbReference type="EMBL" id="QYUK01000011">
    <property type="protein sequence ID" value="RJF88285.1"/>
    <property type="molecule type" value="Genomic_DNA"/>
</dbReference>
<protein>
    <submittedName>
        <fullName evidence="5">AraC family transcriptional regulator</fullName>
    </submittedName>
</protein>
<accession>A0A418WE25</accession>
<keyword evidence="6" id="KW-1185">Reference proteome</keyword>
<evidence type="ECO:0000259" key="4">
    <source>
        <dbReference type="PROSITE" id="PS01124"/>
    </source>
</evidence>
<feature type="domain" description="HTH araC/xylS-type" evidence="4">
    <location>
        <begin position="115"/>
        <end position="212"/>
    </location>
</feature>
<dbReference type="SUPFAM" id="SSF46689">
    <property type="entry name" value="Homeodomain-like"/>
    <property type="match status" value="1"/>
</dbReference>
<evidence type="ECO:0000313" key="6">
    <source>
        <dbReference type="Proteomes" id="UP000284605"/>
    </source>
</evidence>
<organism evidence="5 6">
    <name type="scientific">Oleomonas cavernae</name>
    <dbReference type="NCBI Taxonomy" id="2320859"/>
    <lineage>
        <taxon>Bacteria</taxon>
        <taxon>Pseudomonadati</taxon>
        <taxon>Pseudomonadota</taxon>
        <taxon>Alphaproteobacteria</taxon>
        <taxon>Acetobacterales</taxon>
        <taxon>Acetobacteraceae</taxon>
        <taxon>Oleomonas</taxon>
    </lineage>
</organism>
<dbReference type="AlphaFoldDB" id="A0A418WE25"/>
<evidence type="ECO:0000256" key="2">
    <source>
        <dbReference type="ARBA" id="ARBA00023125"/>
    </source>
</evidence>
<dbReference type="PANTHER" id="PTHR47894">
    <property type="entry name" value="HTH-TYPE TRANSCRIPTIONAL REGULATOR GADX"/>
    <property type="match status" value="1"/>
</dbReference>
<dbReference type="SMART" id="SM00342">
    <property type="entry name" value="HTH_ARAC"/>
    <property type="match status" value="1"/>
</dbReference>
<keyword evidence="2" id="KW-0238">DNA-binding</keyword>
<keyword evidence="1" id="KW-0805">Transcription regulation</keyword>
<dbReference type="Proteomes" id="UP000284605">
    <property type="component" value="Unassembled WGS sequence"/>
</dbReference>
<dbReference type="GO" id="GO:0000976">
    <property type="term" value="F:transcription cis-regulatory region binding"/>
    <property type="evidence" value="ECO:0007669"/>
    <property type="project" value="TreeGrafter"/>
</dbReference>
<dbReference type="GO" id="GO:0003700">
    <property type="term" value="F:DNA-binding transcription factor activity"/>
    <property type="evidence" value="ECO:0007669"/>
    <property type="project" value="InterPro"/>
</dbReference>
<dbReference type="Gene3D" id="1.10.10.60">
    <property type="entry name" value="Homeodomain-like"/>
    <property type="match status" value="1"/>
</dbReference>
<dbReference type="OrthoDB" id="9805730at2"/>
<keyword evidence="3" id="KW-0804">Transcription</keyword>
<comment type="caution">
    <text evidence="5">The sequence shown here is derived from an EMBL/GenBank/DDBJ whole genome shotgun (WGS) entry which is preliminary data.</text>
</comment>
<dbReference type="InterPro" id="IPR018060">
    <property type="entry name" value="HTH_AraC"/>
</dbReference>
<gene>
    <name evidence="5" type="ORF">D3874_15755</name>
</gene>
<dbReference type="PROSITE" id="PS01124">
    <property type="entry name" value="HTH_ARAC_FAMILY_2"/>
    <property type="match status" value="1"/>
</dbReference>